<accession>Q6IHU7</accession>
<feature type="region of interest" description="Disordered" evidence="1">
    <location>
        <begin position="62"/>
        <end position="91"/>
    </location>
</feature>
<organism evidence="2">
    <name type="scientific">Drosophila melanogaster</name>
    <name type="common">Fruit fly</name>
    <dbReference type="NCBI Taxonomy" id="7227"/>
    <lineage>
        <taxon>Eukaryota</taxon>
        <taxon>Metazoa</taxon>
        <taxon>Ecdysozoa</taxon>
        <taxon>Arthropoda</taxon>
        <taxon>Hexapoda</taxon>
        <taxon>Insecta</taxon>
        <taxon>Pterygota</taxon>
        <taxon>Neoptera</taxon>
        <taxon>Endopterygota</taxon>
        <taxon>Diptera</taxon>
        <taxon>Brachycera</taxon>
        <taxon>Muscomorpha</taxon>
        <taxon>Ephydroidea</taxon>
        <taxon>Drosophilidae</taxon>
        <taxon>Drosophila</taxon>
        <taxon>Sophophora</taxon>
    </lineage>
</organism>
<dbReference type="EMBL" id="BK003319">
    <property type="protein sequence ID" value="DAA03518.1"/>
    <property type="molecule type" value="Genomic_DNA"/>
</dbReference>
<gene>
    <name evidence="2" type="ORF">HDC00897</name>
</gene>
<proteinExistence type="predicted"/>
<name>Q6IHU7_DROME</name>
<reference evidence="2" key="1">
    <citation type="journal article" date="2003" name="Genome Biol.">
        <title>An integrated gene annotation and transcriptional profiling approach towards the full gene content of the Drosophila genome.</title>
        <authorList>
            <person name="Hild M."/>
            <person name="Beckmann B."/>
            <person name="Haas S.A."/>
            <person name="Koch B."/>
            <person name="Solovyev V."/>
            <person name="Busold C."/>
            <person name="Fellenberg K."/>
            <person name="Boutros M."/>
            <person name="Vingron M."/>
            <person name="Sauer F."/>
            <person name="Hoheisel J.D."/>
            <person name="Paro R."/>
        </authorList>
    </citation>
    <scope>NUCLEOTIDE SEQUENCE</scope>
</reference>
<protein>
    <submittedName>
        <fullName evidence="2">HDC00897</fullName>
    </submittedName>
</protein>
<dbReference type="AlphaFoldDB" id="Q6IHU7"/>
<evidence type="ECO:0000313" key="2">
    <source>
        <dbReference type="EMBL" id="DAA03518.1"/>
    </source>
</evidence>
<evidence type="ECO:0000256" key="1">
    <source>
        <dbReference type="SAM" id="MobiDB-lite"/>
    </source>
</evidence>
<sequence length="139" mass="15573">MDGVTINLVAVEDKDGYLSTTLGKQRVVVKNFQFHDHEQISITRSLRDIHQEACALTRRSPLDAPRSTIGNPAIPPPGNPTTRLSGNRRSGHVSWNVRHQRLVQRSPTAGLRRLTCWRLESATQAKWKLTCSPLIAFVP</sequence>